<name>A0A699I420_TANCI</name>
<dbReference type="GO" id="GO:0046872">
    <property type="term" value="F:metal ion binding"/>
    <property type="evidence" value="ECO:0007669"/>
    <property type="project" value="UniProtKB-KW"/>
</dbReference>
<organism evidence="2">
    <name type="scientific">Tanacetum cinerariifolium</name>
    <name type="common">Dalmatian daisy</name>
    <name type="synonym">Chrysanthemum cinerariifolium</name>
    <dbReference type="NCBI Taxonomy" id="118510"/>
    <lineage>
        <taxon>Eukaryota</taxon>
        <taxon>Viridiplantae</taxon>
        <taxon>Streptophyta</taxon>
        <taxon>Embryophyta</taxon>
        <taxon>Tracheophyta</taxon>
        <taxon>Spermatophyta</taxon>
        <taxon>Magnoliopsida</taxon>
        <taxon>eudicotyledons</taxon>
        <taxon>Gunneridae</taxon>
        <taxon>Pentapetalae</taxon>
        <taxon>asterids</taxon>
        <taxon>campanulids</taxon>
        <taxon>Asterales</taxon>
        <taxon>Asteraceae</taxon>
        <taxon>Asteroideae</taxon>
        <taxon>Anthemideae</taxon>
        <taxon>Anthemidinae</taxon>
        <taxon>Tanacetum</taxon>
    </lineage>
</organism>
<dbReference type="AlphaFoldDB" id="A0A699I420"/>
<dbReference type="EMBL" id="BKCJ010244523">
    <property type="protein sequence ID" value="GEZ13547.1"/>
    <property type="molecule type" value="Genomic_DNA"/>
</dbReference>
<reference evidence="2" key="1">
    <citation type="journal article" date="2019" name="Sci. Rep.">
        <title>Draft genome of Tanacetum cinerariifolium, the natural source of mosquito coil.</title>
        <authorList>
            <person name="Yamashiro T."/>
            <person name="Shiraishi A."/>
            <person name="Satake H."/>
            <person name="Nakayama K."/>
        </authorList>
    </citation>
    <scope>NUCLEOTIDE SEQUENCE</scope>
</reference>
<dbReference type="PANTHER" id="PTHR48073:SF2">
    <property type="entry name" value="O-SUCCINYLBENZOATE SYNTHASE"/>
    <property type="match status" value="1"/>
</dbReference>
<keyword evidence="1" id="KW-0479">Metal-binding</keyword>
<gene>
    <name evidence="2" type="ORF">Tci_485520</name>
</gene>
<accession>A0A699I420</accession>
<dbReference type="SUPFAM" id="SSF54826">
    <property type="entry name" value="Enolase N-terminal domain-like"/>
    <property type="match status" value="1"/>
</dbReference>
<dbReference type="InterPro" id="IPR029017">
    <property type="entry name" value="Enolase-like_N"/>
</dbReference>
<dbReference type="Gene3D" id="3.30.390.10">
    <property type="entry name" value="Enolase-like, N-terminal domain"/>
    <property type="match status" value="1"/>
</dbReference>
<sequence length="208" mass="23766">MTTATTKPSMGGFKTLMESFSVDIHNAQGRPLNVPLLAPFTIATSRFDNVENVTIRVKLSSGCYGWHESPMLPFVTAEDQEMVLVESGQVCEVLKKCGGMSLGNVLRHVRQLLPGHDLDFRDTYNRHVLTECQDGDCRYHSNDKDVKRNLEKHGHEQCIIVKIHQSLLIQLKTMTVGKSQRTWTQIEQYTQCMHQTLPQTLLERWKQL</sequence>
<protein>
    <submittedName>
        <fullName evidence="2">L-Ala-D/L-amino acid epimerase isoform X2</fullName>
    </submittedName>
</protein>
<dbReference type="PANTHER" id="PTHR48073">
    <property type="entry name" value="O-SUCCINYLBENZOATE SYNTHASE-RELATED"/>
    <property type="match status" value="1"/>
</dbReference>
<comment type="caution">
    <text evidence="2">The sequence shown here is derived from an EMBL/GenBank/DDBJ whole genome shotgun (WGS) entry which is preliminary data.</text>
</comment>
<evidence type="ECO:0000256" key="1">
    <source>
        <dbReference type="ARBA" id="ARBA00022723"/>
    </source>
</evidence>
<evidence type="ECO:0000313" key="2">
    <source>
        <dbReference type="EMBL" id="GEZ13547.1"/>
    </source>
</evidence>
<proteinExistence type="predicted"/>